<dbReference type="Gene3D" id="3.40.33.10">
    <property type="entry name" value="CAP"/>
    <property type="match status" value="1"/>
</dbReference>
<evidence type="ECO:0000259" key="1">
    <source>
        <dbReference type="PROSITE" id="PS51272"/>
    </source>
</evidence>
<protein>
    <submittedName>
        <fullName evidence="2">S-layer protein</fullName>
    </submittedName>
</protein>
<dbReference type="SUPFAM" id="SSF55797">
    <property type="entry name" value="PR-1-like"/>
    <property type="match status" value="1"/>
</dbReference>
<accession>A0A396SLN7</accession>
<dbReference type="PANTHER" id="PTHR31157">
    <property type="entry name" value="SCP DOMAIN-CONTAINING PROTEIN"/>
    <property type="match status" value="1"/>
</dbReference>
<dbReference type="InterPro" id="IPR035940">
    <property type="entry name" value="CAP_sf"/>
</dbReference>
<gene>
    <name evidence="2" type="ORF">D1B33_03670</name>
</gene>
<dbReference type="AlphaFoldDB" id="A0A396SLN7"/>
<dbReference type="EMBL" id="QWEI01000001">
    <property type="protein sequence ID" value="RHW39957.1"/>
    <property type="molecule type" value="Genomic_DNA"/>
</dbReference>
<dbReference type="Pfam" id="PF00188">
    <property type="entry name" value="CAP"/>
    <property type="match status" value="1"/>
</dbReference>
<dbReference type="Pfam" id="PF00395">
    <property type="entry name" value="SLH"/>
    <property type="match status" value="3"/>
</dbReference>
<feature type="domain" description="SLH" evidence="1">
    <location>
        <begin position="114"/>
        <end position="169"/>
    </location>
</feature>
<dbReference type="InterPro" id="IPR014044">
    <property type="entry name" value="CAP_dom"/>
</dbReference>
<comment type="caution">
    <text evidence="2">The sequence shown here is derived from an EMBL/GenBank/DDBJ whole genome shotgun (WGS) entry which is preliminary data.</text>
</comment>
<organism evidence="2 3">
    <name type="scientific">Ureibacillus yapensis</name>
    <dbReference type="NCBI Taxonomy" id="2304605"/>
    <lineage>
        <taxon>Bacteria</taxon>
        <taxon>Bacillati</taxon>
        <taxon>Bacillota</taxon>
        <taxon>Bacilli</taxon>
        <taxon>Bacillales</taxon>
        <taxon>Caryophanaceae</taxon>
        <taxon>Ureibacillus</taxon>
    </lineage>
</organism>
<keyword evidence="3" id="KW-1185">Reference proteome</keyword>
<evidence type="ECO:0000313" key="2">
    <source>
        <dbReference type="EMBL" id="RHW39957.1"/>
    </source>
</evidence>
<dbReference type="PANTHER" id="PTHR31157:SF1">
    <property type="entry name" value="SCP DOMAIN-CONTAINING PROTEIN"/>
    <property type="match status" value="1"/>
</dbReference>
<dbReference type="Proteomes" id="UP000265692">
    <property type="component" value="Unassembled WGS sequence"/>
</dbReference>
<dbReference type="CDD" id="cd05379">
    <property type="entry name" value="CAP_bacterial"/>
    <property type="match status" value="1"/>
</dbReference>
<feature type="domain" description="SLH" evidence="1">
    <location>
        <begin position="170"/>
        <end position="233"/>
    </location>
</feature>
<name>A0A396SLN7_9BACL</name>
<dbReference type="PROSITE" id="PS51272">
    <property type="entry name" value="SLH"/>
    <property type="match status" value="3"/>
</dbReference>
<reference evidence="2 3" key="1">
    <citation type="submission" date="2018-08" db="EMBL/GenBank/DDBJ databases">
        <title>Lysinibacillus sp. YLB-03 draft genome sequence.</title>
        <authorList>
            <person name="Yu L."/>
        </authorList>
    </citation>
    <scope>NUCLEOTIDE SEQUENCE [LARGE SCALE GENOMIC DNA]</scope>
    <source>
        <strain evidence="2 3">YLB-03</strain>
    </source>
</reference>
<evidence type="ECO:0000313" key="3">
    <source>
        <dbReference type="Proteomes" id="UP000265692"/>
    </source>
</evidence>
<proteinExistence type="predicted"/>
<dbReference type="InterPro" id="IPR001119">
    <property type="entry name" value="SLH_dom"/>
</dbReference>
<sequence length="377" mass="43078">MLMEGMFGSLELPRNKSIRGNDMKRHLLKMLCWGLIFLIAIHGPAIASANTKLYEDVSPNHWAYSSISVMKEKNIMDEDSKGMFVPNRSVTRAEVVSHIYLALNQRKIGQSNFSFEDVPKNAPYQEALSALTELGVIDRANKFYPDKNVTRAELSKMISIAFNIVVDQKNAAKFRDVSSKHWAKDYIESMADTNLINGTAKNIFQPNNRVTRAQIAVILYRTLQFKDQLASYKIIYDYLKKDYVSTINGFPKWTNKAIELVNAERKKQGLSALKTDQQLTQLAVVKASDMIEHHYFEHYSPNYGNAWDLAGVFDYSFTTIGENIARNYKSPETVVEAWLKSPSHKKNIMNQNYTNIGIACMKSDNGEYYWVQLFSSK</sequence>
<feature type="domain" description="SLH" evidence="1">
    <location>
        <begin position="50"/>
        <end position="113"/>
    </location>
</feature>